<accession>A0A9N7UTL9</accession>
<evidence type="ECO:0000256" key="1">
    <source>
        <dbReference type="ARBA" id="ARBA00004230"/>
    </source>
</evidence>
<comment type="caution">
    <text evidence="15">The sequence shown here is derived from an EMBL/GenBank/DDBJ whole genome shotgun (WGS) entry which is preliminary data.</text>
</comment>
<comment type="subcellular location">
    <subcellularLocation>
        <location evidence="1">Cell projection</location>
        <location evidence="1">Cilium</location>
        <location evidence="1">Flagellum</location>
    </subcellularLocation>
    <subcellularLocation>
        <location evidence="2">Cytoplasm</location>
        <location evidence="2">Cytoskeleton</location>
    </subcellularLocation>
</comment>
<keyword evidence="10" id="KW-0206">Cytoskeleton</keyword>
<evidence type="ECO:0000256" key="10">
    <source>
        <dbReference type="ARBA" id="ARBA00023212"/>
    </source>
</evidence>
<feature type="coiled-coil region" evidence="13">
    <location>
        <begin position="118"/>
        <end position="173"/>
    </location>
</feature>
<evidence type="ECO:0000256" key="6">
    <source>
        <dbReference type="ARBA" id="ARBA00022701"/>
    </source>
</evidence>
<sequence length="378" mass="44162">MEEQIVQLREELDREREERDYFQLEKGTILISENTQRELQEIKDELKNLEKVIREDERRHQGEIKVLRQKMKHHLYEHQNIISELRANALVSTEIQQKEQHKLETELHKRMKAVKVEIEEINDDYLVKELELKHAEEMTKLRDKLEKQLTETAAVYEEKMTLLLQELDNMRKNEFSEREDKGNSHIDGLILDHNKALSEASELGKDLQQVVDGNDSLKDTKEKIIVKKMSDLKQDHETLKEKFNKLQLEKDELYKTHYIQKVHHKADLTKMQLETKLKALTDSLEKTKAQLQSVLSASNMDQTALCEVINNIECSGSLQDSHTHSLYSFTFITNTASSSVLLASELTFPITHEGITGLNLHRFCRRLAYTNAPALLPR</sequence>
<comment type="similarity">
    <text evidence="3">Belongs to the DRC4 family.</text>
</comment>
<dbReference type="PANTHER" id="PTHR31543:SF0">
    <property type="entry name" value="DYNEIN REGULATORY COMPLEX SUBUNIT 4"/>
    <property type="match status" value="1"/>
</dbReference>
<keyword evidence="9" id="KW-0969">Cilium</keyword>
<evidence type="ECO:0000256" key="2">
    <source>
        <dbReference type="ARBA" id="ARBA00004245"/>
    </source>
</evidence>
<keyword evidence="16" id="KW-1185">Reference proteome</keyword>
<dbReference type="AlphaFoldDB" id="A0A9N7UTL9"/>
<evidence type="ECO:0000256" key="8">
    <source>
        <dbReference type="ARBA" id="ARBA00023054"/>
    </source>
</evidence>
<keyword evidence="11" id="KW-0966">Cell projection</keyword>
<dbReference type="GO" id="GO:0031514">
    <property type="term" value="C:motile cilium"/>
    <property type="evidence" value="ECO:0007669"/>
    <property type="project" value="UniProtKB-SubCell"/>
</dbReference>
<feature type="coiled-coil region" evidence="13">
    <location>
        <begin position="5"/>
        <end position="59"/>
    </location>
</feature>
<proteinExistence type="inferred from homology"/>
<dbReference type="GO" id="GO:0031267">
    <property type="term" value="F:small GTPase binding"/>
    <property type="evidence" value="ECO:0007669"/>
    <property type="project" value="InterPro"/>
</dbReference>
<dbReference type="GO" id="GO:0005874">
    <property type="term" value="C:microtubule"/>
    <property type="evidence" value="ECO:0007669"/>
    <property type="project" value="UniProtKB-KW"/>
</dbReference>
<gene>
    <name evidence="15" type="ORF">PLEPLA_LOCUS24103</name>
</gene>
<dbReference type="GO" id="GO:0008017">
    <property type="term" value="F:microtubule binding"/>
    <property type="evidence" value="ECO:0007669"/>
    <property type="project" value="InterPro"/>
</dbReference>
<evidence type="ECO:0000313" key="16">
    <source>
        <dbReference type="Proteomes" id="UP001153269"/>
    </source>
</evidence>
<dbReference type="GO" id="GO:0030317">
    <property type="term" value="P:flagellated sperm motility"/>
    <property type="evidence" value="ECO:0007669"/>
    <property type="project" value="TreeGrafter"/>
</dbReference>
<dbReference type="InterPro" id="IPR039308">
    <property type="entry name" value="GAS8"/>
</dbReference>
<dbReference type="GO" id="GO:0005794">
    <property type="term" value="C:Golgi apparatus"/>
    <property type="evidence" value="ECO:0007669"/>
    <property type="project" value="TreeGrafter"/>
</dbReference>
<evidence type="ECO:0000256" key="13">
    <source>
        <dbReference type="SAM" id="Coils"/>
    </source>
</evidence>
<keyword evidence="7" id="KW-0282">Flagellum</keyword>
<keyword evidence="8 13" id="KW-0175">Coiled coil</keyword>
<evidence type="ECO:0000256" key="4">
    <source>
        <dbReference type="ARBA" id="ARBA00021301"/>
    </source>
</evidence>
<reference evidence="15" key="1">
    <citation type="submission" date="2020-03" db="EMBL/GenBank/DDBJ databases">
        <authorList>
            <person name="Weist P."/>
        </authorList>
    </citation>
    <scope>NUCLEOTIDE SEQUENCE</scope>
</reference>
<evidence type="ECO:0000313" key="15">
    <source>
        <dbReference type="EMBL" id="CAB1436088.1"/>
    </source>
</evidence>
<dbReference type="InterPro" id="IPR025593">
    <property type="entry name" value="GAS8_dom"/>
</dbReference>
<evidence type="ECO:0000256" key="11">
    <source>
        <dbReference type="ARBA" id="ARBA00023273"/>
    </source>
</evidence>
<evidence type="ECO:0000259" key="14">
    <source>
        <dbReference type="Pfam" id="PF13851"/>
    </source>
</evidence>
<evidence type="ECO:0000256" key="9">
    <source>
        <dbReference type="ARBA" id="ARBA00023069"/>
    </source>
</evidence>
<organism evidence="15 16">
    <name type="scientific">Pleuronectes platessa</name>
    <name type="common">European plaice</name>
    <dbReference type="NCBI Taxonomy" id="8262"/>
    <lineage>
        <taxon>Eukaryota</taxon>
        <taxon>Metazoa</taxon>
        <taxon>Chordata</taxon>
        <taxon>Craniata</taxon>
        <taxon>Vertebrata</taxon>
        <taxon>Euteleostomi</taxon>
        <taxon>Actinopterygii</taxon>
        <taxon>Neopterygii</taxon>
        <taxon>Teleostei</taxon>
        <taxon>Neoteleostei</taxon>
        <taxon>Acanthomorphata</taxon>
        <taxon>Carangaria</taxon>
        <taxon>Pleuronectiformes</taxon>
        <taxon>Pleuronectoidei</taxon>
        <taxon>Pleuronectidae</taxon>
        <taxon>Pleuronectes</taxon>
    </lineage>
</organism>
<dbReference type="Pfam" id="PF13851">
    <property type="entry name" value="GAS"/>
    <property type="match status" value="1"/>
</dbReference>
<name>A0A9N7UTL9_PLEPL</name>
<feature type="coiled-coil region" evidence="13">
    <location>
        <begin position="229"/>
        <end position="297"/>
    </location>
</feature>
<dbReference type="Proteomes" id="UP001153269">
    <property type="component" value="Unassembled WGS sequence"/>
</dbReference>
<dbReference type="EMBL" id="CADEAL010001852">
    <property type="protein sequence ID" value="CAB1436088.1"/>
    <property type="molecule type" value="Genomic_DNA"/>
</dbReference>
<evidence type="ECO:0000256" key="12">
    <source>
        <dbReference type="ARBA" id="ARBA00031568"/>
    </source>
</evidence>
<evidence type="ECO:0000256" key="7">
    <source>
        <dbReference type="ARBA" id="ARBA00022846"/>
    </source>
</evidence>
<protein>
    <recommendedName>
        <fullName evidence="4">Dynein regulatory complex subunit 4</fullName>
    </recommendedName>
    <alternativeName>
        <fullName evidence="12">Growth arrest-specific protein 8</fullName>
    </alternativeName>
</protein>
<evidence type="ECO:0000256" key="3">
    <source>
        <dbReference type="ARBA" id="ARBA00009859"/>
    </source>
</evidence>
<keyword evidence="5" id="KW-0963">Cytoplasm</keyword>
<dbReference type="PANTHER" id="PTHR31543">
    <property type="entry name" value="DYNEIN REGULATORY COMPLEX SUBUNIT 4"/>
    <property type="match status" value="1"/>
</dbReference>
<evidence type="ECO:0000256" key="5">
    <source>
        <dbReference type="ARBA" id="ARBA00022490"/>
    </source>
</evidence>
<keyword evidence="6" id="KW-0493">Microtubule</keyword>
<feature type="domain" description="Growth arrest-specific protein 8" evidence="14">
    <location>
        <begin position="195"/>
        <end position="313"/>
    </location>
</feature>